<gene>
    <name evidence="1" type="ORF">METZ01_LOCUS297687</name>
</gene>
<dbReference type="PROSITE" id="PS51257">
    <property type="entry name" value="PROKAR_LIPOPROTEIN"/>
    <property type="match status" value="1"/>
</dbReference>
<protein>
    <submittedName>
        <fullName evidence="1">Uncharacterized protein</fullName>
    </submittedName>
</protein>
<dbReference type="PROSITE" id="PS50005">
    <property type="entry name" value="TPR"/>
    <property type="match status" value="1"/>
</dbReference>
<sequence>MRKLFSTLILVSIIVISCNRSDTTSQIPDGKYIEWRGGNETADAMVLKAMFYYMNIEREMAYTYYKGSLEFDSTLFGSHVMLAWMSPAGEIRKMHQDKARELVKDNNENSKLLVSFFDIDLPAGEERRAKRHEIWSKMYEIEPDGRFIHFYYALTKPTPEERISELEVLLEKQKNDKHFLGYGHIINRLGYLNYGLGNTAKAKNYFDEYIAVYSDGYNPYDSMGDYHFWEKDYDKSLSFYKKSLERYPGNVTSINKVKEISELKASLDRSVLDDPARSSEEKEQDAHRKAIDVYTFLGI</sequence>
<proteinExistence type="predicted"/>
<name>A0A382M7A2_9ZZZZ</name>
<evidence type="ECO:0000313" key="1">
    <source>
        <dbReference type="EMBL" id="SVC44833.1"/>
    </source>
</evidence>
<dbReference type="InterPro" id="IPR011990">
    <property type="entry name" value="TPR-like_helical_dom_sf"/>
</dbReference>
<reference evidence="1" key="1">
    <citation type="submission" date="2018-05" db="EMBL/GenBank/DDBJ databases">
        <authorList>
            <person name="Lanie J.A."/>
            <person name="Ng W.-L."/>
            <person name="Kazmierczak K.M."/>
            <person name="Andrzejewski T.M."/>
            <person name="Davidsen T.M."/>
            <person name="Wayne K.J."/>
            <person name="Tettelin H."/>
            <person name="Glass J.I."/>
            <person name="Rusch D."/>
            <person name="Podicherti R."/>
            <person name="Tsui H.-C.T."/>
            <person name="Winkler M.E."/>
        </authorList>
    </citation>
    <scope>NUCLEOTIDE SEQUENCE</scope>
</reference>
<dbReference type="EMBL" id="UINC01091793">
    <property type="protein sequence ID" value="SVC44833.1"/>
    <property type="molecule type" value="Genomic_DNA"/>
</dbReference>
<dbReference type="AlphaFoldDB" id="A0A382M7A2"/>
<organism evidence="1">
    <name type="scientific">marine metagenome</name>
    <dbReference type="NCBI Taxonomy" id="408172"/>
    <lineage>
        <taxon>unclassified sequences</taxon>
        <taxon>metagenomes</taxon>
        <taxon>ecological metagenomes</taxon>
    </lineage>
</organism>
<accession>A0A382M7A2</accession>
<feature type="non-terminal residue" evidence="1">
    <location>
        <position position="299"/>
    </location>
</feature>
<dbReference type="SUPFAM" id="SSF48452">
    <property type="entry name" value="TPR-like"/>
    <property type="match status" value="1"/>
</dbReference>
<dbReference type="InterPro" id="IPR019734">
    <property type="entry name" value="TPR_rpt"/>
</dbReference>
<dbReference type="SMART" id="SM00028">
    <property type="entry name" value="TPR"/>
    <property type="match status" value="3"/>
</dbReference>
<dbReference type="Gene3D" id="1.25.40.10">
    <property type="entry name" value="Tetratricopeptide repeat domain"/>
    <property type="match status" value="1"/>
</dbReference>